<gene>
    <name evidence="2" type="ORF">CORC01_03931</name>
</gene>
<dbReference type="Proteomes" id="UP000176998">
    <property type="component" value="Unassembled WGS sequence"/>
</dbReference>
<comment type="caution">
    <text evidence="2">The sequence shown here is derived from an EMBL/GenBank/DDBJ whole genome shotgun (WGS) entry which is preliminary data.</text>
</comment>
<dbReference type="GeneID" id="34557090"/>
<evidence type="ECO:0000313" key="3">
    <source>
        <dbReference type="Proteomes" id="UP000176998"/>
    </source>
</evidence>
<feature type="chain" id="PRO_5012430084" evidence="1">
    <location>
        <begin position="16"/>
        <end position="137"/>
    </location>
</feature>
<evidence type="ECO:0000256" key="1">
    <source>
        <dbReference type="SAM" id="SignalP"/>
    </source>
</evidence>
<feature type="signal peptide" evidence="1">
    <location>
        <begin position="1"/>
        <end position="15"/>
    </location>
</feature>
<sequence length="137" mass="14470">MRFFALASLVAVAAALPAALAPAEQSTDLTSRSESFTAPAIVLERAAGGNPVDLTYSWPADTISWIGLDVQFQATNLGNGKYSFEFWNSGPANGGSWNFRVSNAGNTLGQKDVAPASHATIEVQQTGSNFNIYIQSV</sequence>
<dbReference type="AlphaFoldDB" id="A0A1G4BHV4"/>
<keyword evidence="1" id="KW-0732">Signal</keyword>
<accession>A0A1G4BHV4</accession>
<dbReference type="OrthoDB" id="4847730at2759"/>
<proteinExistence type="predicted"/>
<dbReference type="RefSeq" id="XP_022477999.1">
    <property type="nucleotide sequence ID" value="XM_022615580.1"/>
</dbReference>
<protein>
    <submittedName>
        <fullName evidence="2">Uncharacterized protein</fullName>
    </submittedName>
</protein>
<dbReference type="EMBL" id="MJBS01000024">
    <property type="protein sequence ID" value="OHF00857.1"/>
    <property type="molecule type" value="Genomic_DNA"/>
</dbReference>
<reference evidence="2 3" key="1">
    <citation type="submission" date="2016-09" db="EMBL/GenBank/DDBJ databases">
        <authorList>
            <person name="Capua I."/>
            <person name="De Benedictis P."/>
            <person name="Joannis T."/>
            <person name="Lombin L.H."/>
            <person name="Cattoli G."/>
        </authorList>
    </citation>
    <scope>NUCLEOTIDE SEQUENCE [LARGE SCALE GENOMIC DNA]</scope>
    <source>
        <strain evidence="2 3">IMI 309357</strain>
    </source>
</reference>
<organism evidence="2 3">
    <name type="scientific">Colletotrichum orchidophilum</name>
    <dbReference type="NCBI Taxonomy" id="1209926"/>
    <lineage>
        <taxon>Eukaryota</taxon>
        <taxon>Fungi</taxon>
        <taxon>Dikarya</taxon>
        <taxon>Ascomycota</taxon>
        <taxon>Pezizomycotina</taxon>
        <taxon>Sordariomycetes</taxon>
        <taxon>Hypocreomycetidae</taxon>
        <taxon>Glomerellales</taxon>
        <taxon>Glomerellaceae</taxon>
        <taxon>Colletotrichum</taxon>
    </lineage>
</organism>
<evidence type="ECO:0000313" key="2">
    <source>
        <dbReference type="EMBL" id="OHF00857.1"/>
    </source>
</evidence>
<name>A0A1G4BHV4_9PEZI</name>
<keyword evidence="3" id="KW-1185">Reference proteome</keyword>